<dbReference type="EMBL" id="UINC01024588">
    <property type="protein sequence ID" value="SVA98519.1"/>
    <property type="molecule type" value="Genomic_DNA"/>
</dbReference>
<dbReference type="AlphaFoldDB" id="A0A382AAU7"/>
<proteinExistence type="predicted"/>
<organism evidence="3">
    <name type="scientific">marine metagenome</name>
    <dbReference type="NCBI Taxonomy" id="408172"/>
    <lineage>
        <taxon>unclassified sequences</taxon>
        <taxon>metagenomes</taxon>
        <taxon>ecological metagenomes</taxon>
    </lineage>
</organism>
<dbReference type="Pfam" id="PF07626">
    <property type="entry name" value="PSD3"/>
    <property type="match status" value="1"/>
</dbReference>
<evidence type="ECO:0000313" key="3">
    <source>
        <dbReference type="EMBL" id="SVA98519.1"/>
    </source>
</evidence>
<gene>
    <name evidence="3" type="ORF">METZ01_LOCUS151373</name>
</gene>
<reference evidence="3" key="1">
    <citation type="submission" date="2018-05" db="EMBL/GenBank/DDBJ databases">
        <authorList>
            <person name="Lanie J.A."/>
            <person name="Ng W.-L."/>
            <person name="Kazmierczak K.M."/>
            <person name="Andrzejewski T.M."/>
            <person name="Davidsen T.M."/>
            <person name="Wayne K.J."/>
            <person name="Tettelin H."/>
            <person name="Glass J.I."/>
            <person name="Rusch D."/>
            <person name="Podicherti R."/>
            <person name="Tsui H.-C.T."/>
            <person name="Winkler M.E."/>
        </authorList>
    </citation>
    <scope>NUCLEOTIDE SEQUENCE</scope>
</reference>
<feature type="non-terminal residue" evidence="3">
    <location>
        <position position="225"/>
    </location>
</feature>
<protein>
    <recommendedName>
        <fullName evidence="4">DUF1587 domain-containing protein</fullName>
    </recommendedName>
</protein>
<dbReference type="InterPro" id="IPR011429">
    <property type="entry name" value="Cyt_c_Planctomycete-type"/>
</dbReference>
<name>A0A382AAU7_9ZZZZ</name>
<evidence type="ECO:0000259" key="1">
    <source>
        <dbReference type="Pfam" id="PF07626"/>
    </source>
</evidence>
<evidence type="ECO:0008006" key="4">
    <source>
        <dbReference type="Google" id="ProtNLM"/>
    </source>
</evidence>
<dbReference type="InterPro" id="IPR013036">
    <property type="entry name" value="DUF1587"/>
</dbReference>
<feature type="domain" description="Cytochrome C Planctomycete-type" evidence="2">
    <location>
        <begin position="51"/>
        <end position="97"/>
    </location>
</feature>
<dbReference type="Pfam" id="PF07635">
    <property type="entry name" value="PSCyt1"/>
    <property type="match status" value="1"/>
</dbReference>
<evidence type="ECO:0000259" key="2">
    <source>
        <dbReference type="Pfam" id="PF07635"/>
    </source>
</evidence>
<sequence>MFSKLHKITFLALVGVFGQALGAAEETKPTVVPTSQAEFNPDIFPIIKDICFGCHGNKRAKAELNLELFSANPDFFKDGRTWEHVSEMLRHREMPPENKKQPTEDQRIMLIEFIEKELAKFDCSNPAVPVNPGRVTLRRLNRSEYNNTIRDLFGVDYQPAADFPNDEVGYGFNNIGDVLSMSPILMEKYLRAAEEITAQAIRTDIPAYPPEDVIRTKKWGTRSDD</sequence>
<accession>A0A382AAU7</accession>
<feature type="domain" description="DUF1587" evidence="1">
    <location>
        <begin position="138"/>
        <end position="201"/>
    </location>
</feature>